<dbReference type="AlphaFoldDB" id="A0ABD0LQH4"/>
<evidence type="ECO:0000313" key="2">
    <source>
        <dbReference type="Proteomes" id="UP001519460"/>
    </source>
</evidence>
<protein>
    <submittedName>
        <fullName evidence="1">Uncharacterized protein</fullName>
    </submittedName>
</protein>
<proteinExistence type="predicted"/>
<organism evidence="1 2">
    <name type="scientific">Batillaria attramentaria</name>
    <dbReference type="NCBI Taxonomy" id="370345"/>
    <lineage>
        <taxon>Eukaryota</taxon>
        <taxon>Metazoa</taxon>
        <taxon>Spiralia</taxon>
        <taxon>Lophotrochozoa</taxon>
        <taxon>Mollusca</taxon>
        <taxon>Gastropoda</taxon>
        <taxon>Caenogastropoda</taxon>
        <taxon>Sorbeoconcha</taxon>
        <taxon>Cerithioidea</taxon>
        <taxon>Batillariidae</taxon>
        <taxon>Batillaria</taxon>
    </lineage>
</organism>
<dbReference type="EMBL" id="JACVVK020000030">
    <property type="protein sequence ID" value="KAK7501707.1"/>
    <property type="molecule type" value="Genomic_DNA"/>
</dbReference>
<evidence type="ECO:0000313" key="1">
    <source>
        <dbReference type="EMBL" id="KAK7501707.1"/>
    </source>
</evidence>
<gene>
    <name evidence="1" type="ORF">BaRGS_00007138</name>
</gene>
<dbReference type="Proteomes" id="UP001519460">
    <property type="component" value="Unassembled WGS sequence"/>
</dbReference>
<accession>A0ABD0LQH4</accession>
<name>A0ABD0LQH4_9CAEN</name>
<keyword evidence="2" id="KW-1185">Reference proteome</keyword>
<reference evidence="1 2" key="1">
    <citation type="journal article" date="2023" name="Sci. Data">
        <title>Genome assembly of the Korean intertidal mud-creeper Batillaria attramentaria.</title>
        <authorList>
            <person name="Patra A.K."/>
            <person name="Ho P.T."/>
            <person name="Jun S."/>
            <person name="Lee S.J."/>
            <person name="Kim Y."/>
            <person name="Won Y.J."/>
        </authorList>
    </citation>
    <scope>NUCLEOTIDE SEQUENCE [LARGE SCALE GENOMIC DNA]</scope>
    <source>
        <strain evidence="1">Wonlab-2016</strain>
    </source>
</reference>
<sequence length="132" mass="14633">MSITKHASLPLVAARARKLPCWLSTRRIQQREIPTLGLLRKVRVTSRRPGGCQRIFGLLQFFFCSDTGVWLAGMHWPGVIPCIYASGIASLLGHSHGIAEKHHSIKDCTSCTVFDSIRHRVLTPGQSQLSSD</sequence>
<comment type="caution">
    <text evidence="1">The sequence shown here is derived from an EMBL/GenBank/DDBJ whole genome shotgun (WGS) entry which is preliminary data.</text>
</comment>